<feature type="transmembrane region" description="Helical" evidence="1">
    <location>
        <begin position="158"/>
        <end position="182"/>
    </location>
</feature>
<evidence type="ECO:0008006" key="4">
    <source>
        <dbReference type="Google" id="ProtNLM"/>
    </source>
</evidence>
<dbReference type="Proteomes" id="UP000050863">
    <property type="component" value="Unassembled WGS sequence"/>
</dbReference>
<organism evidence="2 3">
    <name type="scientific">Bradyrhizobium jicamae</name>
    <dbReference type="NCBI Taxonomy" id="280332"/>
    <lineage>
        <taxon>Bacteria</taxon>
        <taxon>Pseudomonadati</taxon>
        <taxon>Pseudomonadota</taxon>
        <taxon>Alphaproteobacteria</taxon>
        <taxon>Hyphomicrobiales</taxon>
        <taxon>Nitrobacteraceae</taxon>
        <taxon>Bradyrhizobium</taxon>
    </lineage>
</organism>
<reference evidence="2 3" key="1">
    <citation type="submission" date="2014-03" db="EMBL/GenBank/DDBJ databases">
        <title>Bradyrhizobium valentinum sp. nov., isolated from effective nodules of Lupinus mariae-josephae, a lupine endemic of basic-lime soils in Eastern Spain.</title>
        <authorList>
            <person name="Duran D."/>
            <person name="Rey L."/>
            <person name="Navarro A."/>
            <person name="Busquets A."/>
            <person name="Imperial J."/>
            <person name="Ruiz-Argueso T."/>
        </authorList>
    </citation>
    <scope>NUCLEOTIDE SEQUENCE [LARGE SCALE GENOMIC DNA]</scope>
    <source>
        <strain evidence="2 3">PAC68</strain>
    </source>
</reference>
<dbReference type="AlphaFoldDB" id="A0A0R3LLF4"/>
<evidence type="ECO:0000313" key="2">
    <source>
        <dbReference type="EMBL" id="KRR06783.1"/>
    </source>
</evidence>
<keyword evidence="1" id="KW-0472">Membrane</keyword>
<dbReference type="EMBL" id="LLXZ01000108">
    <property type="protein sequence ID" value="KRR06783.1"/>
    <property type="molecule type" value="Genomic_DNA"/>
</dbReference>
<sequence>MAAFAVISVLFAFAGNSFGYVVGFYSYAMLTGYLWLNSFSELIYNHRLAGLSAAASAIVFLLPALFISAPVRQVYALSLSALDRLLTLILLLSLATILVGASYSFKFVSIENIYNHRHELGFPVFLNYVIGLTSNALLPFAFACFVGRGNIWRAGAALFLLLLFYPITLSKLALFTPFWLVAMLALSRYFDFKLAVTLSLLVPISVGLLLIILYQQEILPSSMTMPYFGLVNFRMIAIPSLAMDYYNSFFFNHPVTNFCQIGLLKPFVACPYQEQLANVIYNAFGIGGQFNASLFATEGIASVGALFAPVTAFAAGLVIAIGNRLSAGLQPQFILISGAILAQALLNVPLTTVLLTHGAGVLFVLWYITPRDAFGVTATAAP</sequence>
<feature type="transmembrane region" description="Helical" evidence="1">
    <location>
        <begin position="125"/>
        <end position="146"/>
    </location>
</feature>
<accession>A0A0R3LLF4</accession>
<protein>
    <recommendedName>
        <fullName evidence="4">Oligosaccharide repeat unit polymerase</fullName>
    </recommendedName>
</protein>
<feature type="transmembrane region" description="Helical" evidence="1">
    <location>
        <begin position="43"/>
        <end position="65"/>
    </location>
</feature>
<keyword evidence="1" id="KW-1133">Transmembrane helix</keyword>
<feature type="transmembrane region" description="Helical" evidence="1">
    <location>
        <begin position="300"/>
        <end position="321"/>
    </location>
</feature>
<evidence type="ECO:0000313" key="3">
    <source>
        <dbReference type="Proteomes" id="UP000050863"/>
    </source>
</evidence>
<keyword evidence="3" id="KW-1185">Reference proteome</keyword>
<comment type="caution">
    <text evidence="2">The sequence shown here is derived from an EMBL/GenBank/DDBJ whole genome shotgun (WGS) entry which is preliminary data.</text>
</comment>
<feature type="transmembrane region" description="Helical" evidence="1">
    <location>
        <begin position="226"/>
        <end position="246"/>
    </location>
</feature>
<evidence type="ECO:0000256" key="1">
    <source>
        <dbReference type="SAM" id="Phobius"/>
    </source>
</evidence>
<keyword evidence="1" id="KW-0812">Transmembrane</keyword>
<feature type="transmembrane region" description="Helical" evidence="1">
    <location>
        <begin position="333"/>
        <end position="366"/>
    </location>
</feature>
<feature type="transmembrane region" description="Helical" evidence="1">
    <location>
        <begin position="85"/>
        <end position="105"/>
    </location>
</feature>
<proteinExistence type="predicted"/>
<feature type="transmembrane region" description="Helical" evidence="1">
    <location>
        <begin position="194"/>
        <end position="214"/>
    </location>
</feature>
<gene>
    <name evidence="2" type="ORF">CQ12_32085</name>
</gene>
<name>A0A0R3LLF4_9BRAD</name>